<name>A0A517Z5W1_9PLAN</name>
<evidence type="ECO:0000313" key="1">
    <source>
        <dbReference type="EMBL" id="QDU37888.1"/>
    </source>
</evidence>
<dbReference type="EMBL" id="CP036275">
    <property type="protein sequence ID" value="QDU37888.1"/>
    <property type="molecule type" value="Genomic_DNA"/>
</dbReference>
<dbReference type="Proteomes" id="UP000320496">
    <property type="component" value="Chromosome"/>
</dbReference>
<dbReference type="KEGG" id="mri:Mal4_22070"/>
<evidence type="ECO:0000313" key="2">
    <source>
        <dbReference type="Proteomes" id="UP000320496"/>
    </source>
</evidence>
<dbReference type="SUPFAM" id="SSF48452">
    <property type="entry name" value="TPR-like"/>
    <property type="match status" value="1"/>
</dbReference>
<organism evidence="1 2">
    <name type="scientific">Maioricimonas rarisocia</name>
    <dbReference type="NCBI Taxonomy" id="2528026"/>
    <lineage>
        <taxon>Bacteria</taxon>
        <taxon>Pseudomonadati</taxon>
        <taxon>Planctomycetota</taxon>
        <taxon>Planctomycetia</taxon>
        <taxon>Planctomycetales</taxon>
        <taxon>Planctomycetaceae</taxon>
        <taxon>Maioricimonas</taxon>
    </lineage>
</organism>
<dbReference type="Gene3D" id="1.25.40.10">
    <property type="entry name" value="Tetratricopeptide repeat domain"/>
    <property type="match status" value="1"/>
</dbReference>
<sequence length="103" mass="11540">MSRREKLEEMLKSSPEDAFLNYGLAMEEAREGNLEAALAQLQRVIELDADYVAAYFQQGQLLAQENRVDESRQRLTEGIAVAERVGDAHAAGEMREFLAALPQ</sequence>
<dbReference type="InterPro" id="IPR011990">
    <property type="entry name" value="TPR-like_helical_dom_sf"/>
</dbReference>
<dbReference type="Pfam" id="PF13414">
    <property type="entry name" value="TPR_11"/>
    <property type="match status" value="1"/>
</dbReference>
<dbReference type="RefSeq" id="WP_145369165.1">
    <property type="nucleotide sequence ID" value="NZ_CP036275.1"/>
</dbReference>
<dbReference type="AlphaFoldDB" id="A0A517Z5W1"/>
<proteinExistence type="predicted"/>
<protein>
    <submittedName>
        <fullName evidence="1">Uncharacterized protein</fullName>
    </submittedName>
</protein>
<dbReference type="OrthoDB" id="280886at2"/>
<gene>
    <name evidence="1" type="ORF">Mal4_22070</name>
</gene>
<keyword evidence="2" id="KW-1185">Reference proteome</keyword>
<accession>A0A517Z5W1</accession>
<reference evidence="1 2" key="1">
    <citation type="submission" date="2019-02" db="EMBL/GenBank/DDBJ databases">
        <title>Deep-cultivation of Planctomycetes and their phenomic and genomic characterization uncovers novel biology.</title>
        <authorList>
            <person name="Wiegand S."/>
            <person name="Jogler M."/>
            <person name="Boedeker C."/>
            <person name="Pinto D."/>
            <person name="Vollmers J."/>
            <person name="Rivas-Marin E."/>
            <person name="Kohn T."/>
            <person name="Peeters S.H."/>
            <person name="Heuer A."/>
            <person name="Rast P."/>
            <person name="Oberbeckmann S."/>
            <person name="Bunk B."/>
            <person name="Jeske O."/>
            <person name="Meyerdierks A."/>
            <person name="Storesund J.E."/>
            <person name="Kallscheuer N."/>
            <person name="Luecker S."/>
            <person name="Lage O.M."/>
            <person name="Pohl T."/>
            <person name="Merkel B.J."/>
            <person name="Hornburger P."/>
            <person name="Mueller R.-W."/>
            <person name="Bruemmer F."/>
            <person name="Labrenz M."/>
            <person name="Spormann A.M."/>
            <person name="Op den Camp H."/>
            <person name="Overmann J."/>
            <person name="Amann R."/>
            <person name="Jetten M.S.M."/>
            <person name="Mascher T."/>
            <person name="Medema M.H."/>
            <person name="Devos D.P."/>
            <person name="Kaster A.-K."/>
            <person name="Ovreas L."/>
            <person name="Rohde M."/>
            <person name="Galperin M.Y."/>
            <person name="Jogler C."/>
        </authorList>
    </citation>
    <scope>NUCLEOTIDE SEQUENCE [LARGE SCALE GENOMIC DNA]</scope>
    <source>
        <strain evidence="1 2">Mal4</strain>
    </source>
</reference>